<gene>
    <name evidence="2" type="ORF">Zmor_010465</name>
</gene>
<dbReference type="EMBL" id="JALNTZ010000003">
    <property type="protein sequence ID" value="KAJ3658742.1"/>
    <property type="molecule type" value="Genomic_DNA"/>
</dbReference>
<feature type="region of interest" description="Disordered" evidence="1">
    <location>
        <begin position="163"/>
        <end position="182"/>
    </location>
</feature>
<name>A0AA38IKB1_9CUCU</name>
<feature type="compositionally biased region" description="Polar residues" evidence="1">
    <location>
        <begin position="243"/>
        <end position="259"/>
    </location>
</feature>
<proteinExistence type="predicted"/>
<reference evidence="2" key="1">
    <citation type="journal article" date="2023" name="G3 (Bethesda)">
        <title>Whole genome assemblies of Zophobas morio and Tenebrio molitor.</title>
        <authorList>
            <person name="Kaur S."/>
            <person name="Stinson S.A."/>
            <person name="diCenzo G.C."/>
        </authorList>
    </citation>
    <scope>NUCLEOTIDE SEQUENCE</scope>
    <source>
        <strain evidence="2">QUZm001</strain>
    </source>
</reference>
<feature type="region of interest" description="Disordered" evidence="1">
    <location>
        <begin position="243"/>
        <end position="276"/>
    </location>
</feature>
<accession>A0AA38IKB1</accession>
<evidence type="ECO:0000256" key="1">
    <source>
        <dbReference type="SAM" id="MobiDB-lite"/>
    </source>
</evidence>
<dbReference type="AlphaFoldDB" id="A0AA38IKB1"/>
<protein>
    <submittedName>
        <fullName evidence="2">Uncharacterized protein</fullName>
    </submittedName>
</protein>
<evidence type="ECO:0000313" key="2">
    <source>
        <dbReference type="EMBL" id="KAJ3658742.1"/>
    </source>
</evidence>
<sequence length="312" mass="34143">MMKHEWFEKTVRAAARVNSHLSYTLTQLNKAQSQAASVEELAVVHNKLQEILSSSINSLIQIRKNLRTEFIAGIKTVRLPSKKSEAFNSDDDVIFVSAPATMPMPSTSSIPPLAKDSKIGANKLSSPMTTVNNSKAVVSTERPKGYLKVKSVKELQNVPSECITIPDDTPAPPKPQSENQVSQPEQVICNGSPDVVGNLNKESDPLGGAAVDPLADTPTDPLAETPQVTEKVVEKEITATIDLSETSNLGDSESGNNTKQVKETRKRRSKNNSLVYDLKEQPTVDVKRMMTVTVKLQRDNLEELQKKLASNK</sequence>
<keyword evidence="3" id="KW-1185">Reference proteome</keyword>
<dbReference type="Proteomes" id="UP001168821">
    <property type="component" value="Unassembled WGS sequence"/>
</dbReference>
<comment type="caution">
    <text evidence="2">The sequence shown here is derived from an EMBL/GenBank/DDBJ whole genome shotgun (WGS) entry which is preliminary data.</text>
</comment>
<organism evidence="2 3">
    <name type="scientific">Zophobas morio</name>
    <dbReference type="NCBI Taxonomy" id="2755281"/>
    <lineage>
        <taxon>Eukaryota</taxon>
        <taxon>Metazoa</taxon>
        <taxon>Ecdysozoa</taxon>
        <taxon>Arthropoda</taxon>
        <taxon>Hexapoda</taxon>
        <taxon>Insecta</taxon>
        <taxon>Pterygota</taxon>
        <taxon>Neoptera</taxon>
        <taxon>Endopterygota</taxon>
        <taxon>Coleoptera</taxon>
        <taxon>Polyphaga</taxon>
        <taxon>Cucujiformia</taxon>
        <taxon>Tenebrionidae</taxon>
        <taxon>Zophobas</taxon>
    </lineage>
</organism>
<evidence type="ECO:0000313" key="3">
    <source>
        <dbReference type="Proteomes" id="UP001168821"/>
    </source>
</evidence>